<keyword evidence="1" id="KW-0472">Membrane</keyword>
<keyword evidence="1" id="KW-0812">Transmembrane</keyword>
<dbReference type="EMBL" id="CAXDID020000047">
    <property type="protein sequence ID" value="CAL6003646.1"/>
    <property type="molecule type" value="Genomic_DNA"/>
</dbReference>
<accession>A0ABP1HZE4</accession>
<gene>
    <name evidence="2" type="ORF">HINF_LOCUS18506</name>
</gene>
<proteinExistence type="predicted"/>
<feature type="transmembrane region" description="Helical" evidence="1">
    <location>
        <begin position="39"/>
        <end position="65"/>
    </location>
</feature>
<evidence type="ECO:0000313" key="3">
    <source>
        <dbReference type="Proteomes" id="UP001642409"/>
    </source>
</evidence>
<evidence type="ECO:0000256" key="1">
    <source>
        <dbReference type="SAM" id="Phobius"/>
    </source>
</evidence>
<feature type="transmembrane region" description="Helical" evidence="1">
    <location>
        <begin position="166"/>
        <end position="186"/>
    </location>
</feature>
<organism evidence="2 3">
    <name type="scientific">Hexamita inflata</name>
    <dbReference type="NCBI Taxonomy" id="28002"/>
    <lineage>
        <taxon>Eukaryota</taxon>
        <taxon>Metamonada</taxon>
        <taxon>Diplomonadida</taxon>
        <taxon>Hexamitidae</taxon>
        <taxon>Hexamitinae</taxon>
        <taxon>Hexamita</taxon>
    </lineage>
</organism>
<feature type="transmembrane region" description="Helical" evidence="1">
    <location>
        <begin position="6"/>
        <end position="27"/>
    </location>
</feature>
<feature type="transmembrane region" description="Helical" evidence="1">
    <location>
        <begin position="77"/>
        <end position="97"/>
    </location>
</feature>
<keyword evidence="1" id="KW-1133">Transmembrane helix</keyword>
<feature type="transmembrane region" description="Helical" evidence="1">
    <location>
        <begin position="133"/>
        <end position="154"/>
    </location>
</feature>
<protein>
    <submittedName>
        <fullName evidence="2">Hypothetical_protein</fullName>
    </submittedName>
</protein>
<sequence length="280" mass="31774">MLREYFIILSTAILFMSLVIIYGLVAYFRIKKMTKSKQLLYLSLSSLGNLLQLIFFISTLAISIFASQLSSKQIGTIISSVNILMYIGLYMNSLYLLQCINASLYLCTNSVHFVVPFSKCMSPNKTVNYWTKLHLIVFIPFIALFVVQTCVKLLTNQVLVASVFGWITNFIVFYINILEIIAAYKFNKHVNDSVHKTISALEITLTVISASTLFISNFWFAVMDVLSYFIKIDFDAWLMYKNIVFAAGSFISGFLIIQLILKIQISISKSSQMLVAGDYT</sequence>
<feature type="transmembrane region" description="Helical" evidence="1">
    <location>
        <begin position="198"/>
        <end position="222"/>
    </location>
</feature>
<keyword evidence="3" id="KW-1185">Reference proteome</keyword>
<name>A0ABP1HZE4_9EUKA</name>
<reference evidence="2 3" key="1">
    <citation type="submission" date="2024-07" db="EMBL/GenBank/DDBJ databases">
        <authorList>
            <person name="Akdeniz Z."/>
        </authorList>
    </citation>
    <scope>NUCLEOTIDE SEQUENCE [LARGE SCALE GENOMIC DNA]</scope>
</reference>
<feature type="transmembrane region" description="Helical" evidence="1">
    <location>
        <begin position="242"/>
        <end position="261"/>
    </location>
</feature>
<comment type="caution">
    <text evidence="2">The sequence shown here is derived from an EMBL/GenBank/DDBJ whole genome shotgun (WGS) entry which is preliminary data.</text>
</comment>
<evidence type="ECO:0000313" key="2">
    <source>
        <dbReference type="EMBL" id="CAL6003646.1"/>
    </source>
</evidence>
<dbReference type="Proteomes" id="UP001642409">
    <property type="component" value="Unassembled WGS sequence"/>
</dbReference>